<comment type="pathway">
    <text evidence="2 16">Amino-acid biosynthesis; L-threonine biosynthesis; L-threonine from L-aspartate: step 3/5.</text>
</comment>
<dbReference type="PATRIC" id="fig|1555112.3.peg.1805"/>
<evidence type="ECO:0000256" key="14">
    <source>
        <dbReference type="PIRSR" id="PIRSR000098-1"/>
    </source>
</evidence>
<dbReference type="GO" id="GO:0050661">
    <property type="term" value="F:NADP binding"/>
    <property type="evidence" value="ECO:0007669"/>
    <property type="project" value="InterPro"/>
</dbReference>
<evidence type="ECO:0000256" key="1">
    <source>
        <dbReference type="ARBA" id="ARBA00001920"/>
    </source>
</evidence>
<comment type="catalytic activity">
    <reaction evidence="13">
        <text>L-homoserine + NADP(+) = L-aspartate 4-semialdehyde + NADPH + H(+)</text>
        <dbReference type="Rhea" id="RHEA:15761"/>
        <dbReference type="ChEBI" id="CHEBI:15378"/>
        <dbReference type="ChEBI" id="CHEBI:57476"/>
        <dbReference type="ChEBI" id="CHEBI:57783"/>
        <dbReference type="ChEBI" id="CHEBI:58349"/>
        <dbReference type="ChEBI" id="CHEBI:537519"/>
        <dbReference type="EC" id="1.1.1.3"/>
    </reaction>
    <physiologicalReaction direction="right-to-left" evidence="13">
        <dbReference type="Rhea" id="RHEA:15763"/>
    </physiologicalReaction>
</comment>
<dbReference type="InterPro" id="IPR045865">
    <property type="entry name" value="ACT-like_dom_sf"/>
</dbReference>
<dbReference type="InterPro" id="IPR016204">
    <property type="entry name" value="HDH"/>
</dbReference>
<evidence type="ECO:0000259" key="18">
    <source>
        <dbReference type="PROSITE" id="PS51671"/>
    </source>
</evidence>
<keyword evidence="8 16" id="KW-0791">Threonine biosynthesis</keyword>
<dbReference type="SUPFAM" id="SSF55347">
    <property type="entry name" value="Glyceraldehyde-3-phosphate dehydrogenase-like, C-terminal domain"/>
    <property type="match status" value="1"/>
</dbReference>
<keyword evidence="10 16" id="KW-0560">Oxidoreductase</keyword>
<sequence>MTRPVGVALLGAGTVGTGVLRILERHRERIAARAGGPLEVRRILVRSLDRHRPEVPASARLTTDSQAALDDPGVDLVVEVMGGEEPAQSLIRAALERGKHVVTANKSVLARAGGELLERYPQRLYFEASVAGGIPIIKPLQECLIANRLERVLGIVNGTTNYVLTRMDRAGLTFEQALAEAQAAGYAEADPTYDVDGLDAAHKLVILAMLAFEAPFGLDDVHVEGIGRVHPTDLAYAREFGYTVKLLAVARRHDAVELRVHPALVPRDHPLASVEGVTNAVFVEGDAVGPLMFYGAGAGSLPTASSVVADMVEAARRIRATGQEPNGRIFRDDRPPIRPPSEMVSRFYLRFRVVDRPGVLAEIAGAFGRHRVSIESMIQKGRGSEPVDLVFVTHPAREADLRLALDQIRGLDSVHDLASCMRVERGQEDA</sequence>
<dbReference type="PIRSF" id="PIRSF000098">
    <property type="entry name" value="Homoser_dehydrog"/>
    <property type="match status" value="1"/>
</dbReference>
<dbReference type="Proteomes" id="UP000065807">
    <property type="component" value="Chromosome"/>
</dbReference>
<comment type="cofactor">
    <cofactor evidence="1">
        <name>a metal cation</name>
        <dbReference type="ChEBI" id="CHEBI:25213"/>
    </cofactor>
</comment>
<dbReference type="PROSITE" id="PS51671">
    <property type="entry name" value="ACT"/>
    <property type="match status" value="1"/>
</dbReference>
<evidence type="ECO:0000256" key="16">
    <source>
        <dbReference type="RuleBase" id="RU000579"/>
    </source>
</evidence>
<dbReference type="UniPathway" id="UPA00051">
    <property type="reaction ID" value="UER00465"/>
</dbReference>
<evidence type="ECO:0000256" key="7">
    <source>
        <dbReference type="ARBA" id="ARBA00022605"/>
    </source>
</evidence>
<dbReference type="SUPFAM" id="SSF55021">
    <property type="entry name" value="ACT-like"/>
    <property type="match status" value="1"/>
</dbReference>
<comment type="pathway">
    <text evidence="3 16">Amino-acid biosynthesis; L-methionine biosynthesis via de novo pathway; L-homoserine from L-aspartate: step 3/3.</text>
</comment>
<evidence type="ECO:0000256" key="4">
    <source>
        <dbReference type="ARBA" id="ARBA00006753"/>
    </source>
</evidence>
<feature type="binding site" evidence="15">
    <location>
        <begin position="10"/>
        <end position="17"/>
    </location>
    <ligand>
        <name>NADP(+)</name>
        <dbReference type="ChEBI" id="CHEBI:58349"/>
    </ligand>
</feature>
<dbReference type="Pfam" id="PF03447">
    <property type="entry name" value="NAD_binding_3"/>
    <property type="match status" value="1"/>
</dbReference>
<feature type="domain" description="ACT" evidence="18">
    <location>
        <begin position="348"/>
        <end position="422"/>
    </location>
</feature>
<dbReference type="PANTHER" id="PTHR43331">
    <property type="entry name" value="HOMOSERINE DEHYDROGENASE"/>
    <property type="match status" value="1"/>
</dbReference>
<dbReference type="InterPro" id="IPR002912">
    <property type="entry name" value="ACT_dom"/>
</dbReference>
<dbReference type="InterPro" id="IPR001342">
    <property type="entry name" value="HDH_cat"/>
</dbReference>
<evidence type="ECO:0000313" key="19">
    <source>
        <dbReference type="EMBL" id="BAS27617.1"/>
    </source>
</evidence>
<comment type="similarity">
    <text evidence="4 17">Belongs to the homoserine dehydrogenase family.</text>
</comment>
<dbReference type="GO" id="GO:0004412">
    <property type="term" value="F:homoserine dehydrogenase activity"/>
    <property type="evidence" value="ECO:0007669"/>
    <property type="project" value="UniProtKB-EC"/>
</dbReference>
<dbReference type="EMBL" id="AP014924">
    <property type="protein sequence ID" value="BAS27617.1"/>
    <property type="molecule type" value="Genomic_DNA"/>
</dbReference>
<evidence type="ECO:0000256" key="13">
    <source>
        <dbReference type="ARBA" id="ARBA00048841"/>
    </source>
</evidence>
<keyword evidence="11" id="KW-0915">Sodium</keyword>
<dbReference type="EC" id="1.1.1.3" evidence="5 16"/>
<evidence type="ECO:0000256" key="3">
    <source>
        <dbReference type="ARBA" id="ARBA00005062"/>
    </source>
</evidence>
<evidence type="ECO:0000256" key="2">
    <source>
        <dbReference type="ARBA" id="ARBA00005056"/>
    </source>
</evidence>
<keyword evidence="7 16" id="KW-0028">Amino-acid biosynthesis</keyword>
<dbReference type="InterPro" id="IPR005106">
    <property type="entry name" value="Asp/hSer_DH_NAD-bd"/>
</dbReference>
<keyword evidence="20" id="KW-1185">Reference proteome</keyword>
<dbReference type="STRING" id="1555112.LIP_1773"/>
<evidence type="ECO:0000256" key="6">
    <source>
        <dbReference type="ARBA" id="ARBA00013376"/>
    </source>
</evidence>
<evidence type="ECO:0000256" key="12">
    <source>
        <dbReference type="ARBA" id="ARBA00023167"/>
    </source>
</evidence>
<evidence type="ECO:0000256" key="8">
    <source>
        <dbReference type="ARBA" id="ARBA00022697"/>
    </source>
</evidence>
<dbReference type="KEGG" id="lpil:LIP_1773"/>
<dbReference type="InterPro" id="IPR019811">
    <property type="entry name" value="HDH_CS"/>
</dbReference>
<name>A0A0K2SKS0_LIMPI</name>
<dbReference type="Pfam" id="PF01842">
    <property type="entry name" value="ACT"/>
    <property type="match status" value="1"/>
</dbReference>
<gene>
    <name evidence="19" type="ORF">LIP_1773</name>
</gene>
<feature type="binding site" evidence="15">
    <location>
        <position position="106"/>
    </location>
    <ligand>
        <name>NADPH</name>
        <dbReference type="ChEBI" id="CHEBI:57783"/>
    </ligand>
</feature>
<dbReference type="SUPFAM" id="SSF51735">
    <property type="entry name" value="NAD(P)-binding Rossmann-fold domains"/>
    <property type="match status" value="1"/>
</dbReference>
<dbReference type="RefSeq" id="WP_068136730.1">
    <property type="nucleotide sequence ID" value="NZ_AP014924.1"/>
</dbReference>
<proteinExistence type="inferred from homology"/>
<evidence type="ECO:0000256" key="17">
    <source>
        <dbReference type="RuleBase" id="RU004171"/>
    </source>
</evidence>
<dbReference type="PROSITE" id="PS01042">
    <property type="entry name" value="HOMOSER_DHGENASE"/>
    <property type="match status" value="1"/>
</dbReference>
<dbReference type="Gene3D" id="3.30.360.10">
    <property type="entry name" value="Dihydrodipicolinate Reductase, domain 2"/>
    <property type="match status" value="1"/>
</dbReference>
<reference evidence="20" key="2">
    <citation type="journal article" date="2016" name="Int. J. Syst. Evol. Microbiol.">
        <title>Complete genome sequence and cell structure of Limnochorda pilosa, a Gram-negative spore-former within the phylum Firmicutes.</title>
        <authorList>
            <person name="Watanabe M."/>
            <person name="Kojima H."/>
            <person name="Fukui M."/>
        </authorList>
    </citation>
    <scope>NUCLEOTIDE SEQUENCE [LARGE SCALE GENOMIC DNA]</scope>
    <source>
        <strain evidence="20">HC45</strain>
    </source>
</reference>
<dbReference type="InterPro" id="IPR036291">
    <property type="entry name" value="NAD(P)-bd_dom_sf"/>
</dbReference>
<keyword evidence="12 16" id="KW-0486">Methionine biosynthesis</keyword>
<evidence type="ECO:0000313" key="20">
    <source>
        <dbReference type="Proteomes" id="UP000065807"/>
    </source>
</evidence>
<dbReference type="AlphaFoldDB" id="A0A0K2SKS0"/>
<dbReference type="FunFam" id="3.30.360.10:FF:000005">
    <property type="entry name" value="Homoserine dehydrogenase"/>
    <property type="match status" value="1"/>
</dbReference>
<accession>A0A0K2SKS0</accession>
<keyword evidence="9 15" id="KW-0521">NADP</keyword>
<evidence type="ECO:0000256" key="15">
    <source>
        <dbReference type="PIRSR" id="PIRSR000098-2"/>
    </source>
</evidence>
<dbReference type="Gene3D" id="3.30.70.260">
    <property type="match status" value="1"/>
</dbReference>
<dbReference type="UniPathway" id="UPA00050">
    <property type="reaction ID" value="UER00063"/>
</dbReference>
<organism evidence="19 20">
    <name type="scientific">Limnochorda pilosa</name>
    <dbReference type="NCBI Taxonomy" id="1555112"/>
    <lineage>
        <taxon>Bacteria</taxon>
        <taxon>Bacillati</taxon>
        <taxon>Bacillota</taxon>
        <taxon>Limnochordia</taxon>
        <taxon>Limnochordales</taxon>
        <taxon>Limnochordaceae</taxon>
        <taxon>Limnochorda</taxon>
    </lineage>
</organism>
<dbReference type="Gene3D" id="3.40.50.720">
    <property type="entry name" value="NAD(P)-binding Rossmann-like Domain"/>
    <property type="match status" value="1"/>
</dbReference>
<dbReference type="NCBIfam" id="NF004976">
    <property type="entry name" value="PRK06349.1"/>
    <property type="match status" value="1"/>
</dbReference>
<evidence type="ECO:0000256" key="9">
    <source>
        <dbReference type="ARBA" id="ARBA00022857"/>
    </source>
</evidence>
<evidence type="ECO:0000256" key="5">
    <source>
        <dbReference type="ARBA" id="ARBA00013213"/>
    </source>
</evidence>
<protein>
    <recommendedName>
        <fullName evidence="6 16">Homoserine dehydrogenase</fullName>
        <ecNumber evidence="5 16">1.1.1.3</ecNumber>
    </recommendedName>
</protein>
<dbReference type="PANTHER" id="PTHR43331:SF1">
    <property type="entry name" value="HOMOSERINE DEHYDROGENASE"/>
    <property type="match status" value="1"/>
</dbReference>
<evidence type="ECO:0000256" key="10">
    <source>
        <dbReference type="ARBA" id="ARBA00023002"/>
    </source>
</evidence>
<dbReference type="OrthoDB" id="9808167at2"/>
<dbReference type="GO" id="GO:0009086">
    <property type="term" value="P:methionine biosynthetic process"/>
    <property type="evidence" value="ECO:0007669"/>
    <property type="project" value="UniProtKB-KW"/>
</dbReference>
<feature type="binding site" evidence="15">
    <location>
        <position position="188"/>
    </location>
    <ligand>
        <name>L-homoserine</name>
        <dbReference type="ChEBI" id="CHEBI:57476"/>
    </ligand>
</feature>
<dbReference type="GO" id="GO:0009088">
    <property type="term" value="P:threonine biosynthetic process"/>
    <property type="evidence" value="ECO:0007669"/>
    <property type="project" value="UniProtKB-UniPathway"/>
</dbReference>
<dbReference type="CDD" id="cd04881">
    <property type="entry name" value="ACT_HSDH-Hom"/>
    <property type="match status" value="1"/>
</dbReference>
<dbReference type="Pfam" id="PF00742">
    <property type="entry name" value="Homoserine_dh"/>
    <property type="match status" value="1"/>
</dbReference>
<reference evidence="20" key="1">
    <citation type="submission" date="2015-07" db="EMBL/GenBank/DDBJ databases">
        <title>Complete genome sequence and phylogenetic analysis of Limnochorda pilosa.</title>
        <authorList>
            <person name="Watanabe M."/>
            <person name="Kojima H."/>
            <person name="Fukui M."/>
        </authorList>
    </citation>
    <scope>NUCLEOTIDE SEQUENCE [LARGE SCALE GENOMIC DNA]</scope>
    <source>
        <strain evidence="20">HC45</strain>
    </source>
</reference>
<feature type="active site" description="Proton donor" evidence="14">
    <location>
        <position position="203"/>
    </location>
</feature>
<evidence type="ECO:0000256" key="11">
    <source>
        <dbReference type="ARBA" id="ARBA00023053"/>
    </source>
</evidence>